<gene>
    <name evidence="1" type="ORF">RS030_172650</name>
</gene>
<protein>
    <submittedName>
        <fullName evidence="1">Uncharacterized protein</fullName>
    </submittedName>
</protein>
<dbReference type="EMBL" id="JAWDEY010000008">
    <property type="protein sequence ID" value="KAK6590189.1"/>
    <property type="molecule type" value="Genomic_DNA"/>
</dbReference>
<reference evidence="1 2" key="1">
    <citation type="submission" date="2023-10" db="EMBL/GenBank/DDBJ databases">
        <title>Comparative genomics analysis reveals potential genetic determinants of host preference in Cryptosporidium xiaoi.</title>
        <authorList>
            <person name="Xiao L."/>
            <person name="Li J."/>
        </authorList>
    </citation>
    <scope>NUCLEOTIDE SEQUENCE [LARGE SCALE GENOMIC DNA]</scope>
    <source>
        <strain evidence="1 2">52996</strain>
    </source>
</reference>
<comment type="caution">
    <text evidence="1">The sequence shown here is derived from an EMBL/GenBank/DDBJ whole genome shotgun (WGS) entry which is preliminary data.</text>
</comment>
<dbReference type="Proteomes" id="UP001311799">
    <property type="component" value="Unassembled WGS sequence"/>
</dbReference>
<name>A0AAV9Y067_9CRYT</name>
<organism evidence="1 2">
    <name type="scientific">Cryptosporidium xiaoi</name>
    <dbReference type="NCBI Taxonomy" id="659607"/>
    <lineage>
        <taxon>Eukaryota</taxon>
        <taxon>Sar</taxon>
        <taxon>Alveolata</taxon>
        <taxon>Apicomplexa</taxon>
        <taxon>Conoidasida</taxon>
        <taxon>Coccidia</taxon>
        <taxon>Eucoccidiorida</taxon>
        <taxon>Eimeriorina</taxon>
        <taxon>Cryptosporidiidae</taxon>
        <taxon>Cryptosporidium</taxon>
    </lineage>
</organism>
<accession>A0AAV9Y067</accession>
<proteinExistence type="predicted"/>
<evidence type="ECO:0000313" key="1">
    <source>
        <dbReference type="EMBL" id="KAK6590189.1"/>
    </source>
</evidence>
<sequence>MQNWEIADTTSICGSKGGRNEKDDLIFDIITEPDDYNYNEKTMKEIVKSQIENINSIANKINKEKTELVNSFPSCSLGIINNLTQINASDEEQMDIDQLSISNSDIRHSNDSPIFNSQSNVDIDQSLSDSLVNHNIS</sequence>
<dbReference type="AlphaFoldDB" id="A0AAV9Y067"/>
<keyword evidence="2" id="KW-1185">Reference proteome</keyword>
<evidence type="ECO:0000313" key="2">
    <source>
        <dbReference type="Proteomes" id="UP001311799"/>
    </source>
</evidence>